<dbReference type="Pfam" id="PF08284">
    <property type="entry name" value="RVP_2"/>
    <property type="match status" value="1"/>
</dbReference>
<dbReference type="CDD" id="cd00303">
    <property type="entry name" value="retropepsin_like"/>
    <property type="match status" value="1"/>
</dbReference>
<dbReference type="GO" id="GO:0016779">
    <property type="term" value="F:nucleotidyltransferase activity"/>
    <property type="evidence" value="ECO:0007669"/>
    <property type="project" value="UniProtKB-KW"/>
</dbReference>
<keyword evidence="2" id="KW-0548">Nucleotidyltransferase</keyword>
<keyword evidence="8" id="KW-1185">Reference proteome</keyword>
<dbReference type="EMBL" id="MU847443">
    <property type="protein sequence ID" value="KAK2630847.1"/>
    <property type="molecule type" value="Genomic_DNA"/>
</dbReference>
<dbReference type="GO" id="GO:0003676">
    <property type="term" value="F:nucleic acid binding"/>
    <property type="evidence" value="ECO:0007669"/>
    <property type="project" value="InterPro"/>
</dbReference>
<evidence type="ECO:0000259" key="6">
    <source>
        <dbReference type="PROSITE" id="PS50994"/>
    </source>
</evidence>
<dbReference type="InterPro" id="IPR041577">
    <property type="entry name" value="RT_RNaseH_2"/>
</dbReference>
<dbReference type="Gene3D" id="2.40.70.10">
    <property type="entry name" value="Acid Proteases"/>
    <property type="match status" value="1"/>
</dbReference>
<reference evidence="7 8" key="1">
    <citation type="submission" date="2023-05" db="EMBL/GenBank/DDBJ databases">
        <title>WGS assembly of Eleusine coracana.</title>
        <authorList>
            <person name="Jenkins J."/>
            <person name="Schmutz J."/>
            <person name="Lux T."/>
            <person name="Plott C."/>
            <person name="Mayer K."/>
            <person name="Qi P."/>
            <person name="Devos K."/>
        </authorList>
    </citation>
    <scope>NUCLEOTIDE SEQUENCE [LARGE SCALE GENOMIC DNA]</scope>
    <source>
        <tissue evidence="7">Leaves</tissue>
    </source>
</reference>
<evidence type="ECO:0000256" key="1">
    <source>
        <dbReference type="ARBA" id="ARBA00022679"/>
    </source>
</evidence>
<gene>
    <name evidence="7" type="ORF">QOZ80_UnG0722590</name>
</gene>
<feature type="domain" description="Integrase catalytic" evidence="6">
    <location>
        <begin position="527"/>
        <end position="632"/>
    </location>
</feature>
<dbReference type="Gene3D" id="3.30.420.10">
    <property type="entry name" value="Ribonuclease H-like superfamily/Ribonuclease H"/>
    <property type="match status" value="1"/>
</dbReference>
<dbReference type="AlphaFoldDB" id="A0AAV9FYU1"/>
<evidence type="ECO:0000256" key="4">
    <source>
        <dbReference type="ARBA" id="ARBA00022759"/>
    </source>
</evidence>
<keyword evidence="1" id="KW-0808">Transferase</keyword>
<name>A0AAV9FYU1_ELECO</name>
<keyword evidence="3" id="KW-0540">Nuclease</keyword>
<dbReference type="SUPFAM" id="SSF53098">
    <property type="entry name" value="Ribonuclease H-like"/>
    <property type="match status" value="1"/>
</dbReference>
<dbReference type="PANTHER" id="PTHR37984">
    <property type="entry name" value="PROTEIN CBG26694"/>
    <property type="match status" value="1"/>
</dbReference>
<keyword evidence="4" id="KW-0378">Hydrolase</keyword>
<dbReference type="GO" id="GO:0015074">
    <property type="term" value="P:DNA integration"/>
    <property type="evidence" value="ECO:0007669"/>
    <property type="project" value="InterPro"/>
</dbReference>
<dbReference type="Pfam" id="PF17919">
    <property type="entry name" value="RT_RNaseH_2"/>
    <property type="match status" value="1"/>
</dbReference>
<dbReference type="InterPro" id="IPR043128">
    <property type="entry name" value="Rev_trsase/Diguanyl_cyclase"/>
</dbReference>
<evidence type="ECO:0000313" key="7">
    <source>
        <dbReference type="EMBL" id="KAK2630847.1"/>
    </source>
</evidence>
<dbReference type="SUPFAM" id="SSF56672">
    <property type="entry name" value="DNA/RNA polymerases"/>
    <property type="match status" value="1"/>
</dbReference>
<evidence type="ECO:0000256" key="5">
    <source>
        <dbReference type="ARBA" id="ARBA00023268"/>
    </source>
</evidence>
<dbReference type="CDD" id="cd09274">
    <property type="entry name" value="RNase_HI_RT_Ty3"/>
    <property type="match status" value="1"/>
</dbReference>
<organism evidence="7 8">
    <name type="scientific">Eleusine coracana subsp. coracana</name>
    <dbReference type="NCBI Taxonomy" id="191504"/>
    <lineage>
        <taxon>Eukaryota</taxon>
        <taxon>Viridiplantae</taxon>
        <taxon>Streptophyta</taxon>
        <taxon>Embryophyta</taxon>
        <taxon>Tracheophyta</taxon>
        <taxon>Spermatophyta</taxon>
        <taxon>Magnoliopsida</taxon>
        <taxon>Liliopsida</taxon>
        <taxon>Poales</taxon>
        <taxon>Poaceae</taxon>
        <taxon>PACMAD clade</taxon>
        <taxon>Chloridoideae</taxon>
        <taxon>Cynodonteae</taxon>
        <taxon>Eleusininae</taxon>
        <taxon>Eleusine</taxon>
    </lineage>
</organism>
<dbReference type="FunFam" id="3.30.70.270:FF:000020">
    <property type="entry name" value="Transposon Tf2-6 polyprotein-like Protein"/>
    <property type="match status" value="1"/>
</dbReference>
<dbReference type="PANTHER" id="PTHR37984:SF5">
    <property type="entry name" value="PROTEIN NYNRIN-LIKE"/>
    <property type="match status" value="1"/>
</dbReference>
<comment type="caution">
    <text evidence="7">The sequence shown here is derived from an EMBL/GenBank/DDBJ whole genome shotgun (WGS) entry which is preliminary data.</text>
</comment>
<keyword evidence="4" id="KW-0255">Endonuclease</keyword>
<dbReference type="PROSITE" id="PS50994">
    <property type="entry name" value="INTEGRASE"/>
    <property type="match status" value="1"/>
</dbReference>
<proteinExistence type="predicted"/>
<evidence type="ECO:0000256" key="3">
    <source>
        <dbReference type="ARBA" id="ARBA00022722"/>
    </source>
</evidence>
<dbReference type="InterPro" id="IPR001584">
    <property type="entry name" value="Integrase_cat-core"/>
</dbReference>
<sequence>MFIHTGAVKHLGLRVMPQPGLSIKLANGDHISNDGVCPHALLTIGDESFVVDLYSLPLTGFNLILGVHWLCTLGLIMSDFSRLTMQFWWNSHIVTWSDIHDKAVFVTTTISIDDNLLEVLIVSFADLFSEPCGLPLTCPQDHRIHLLSAAPPIAVKPYRYPELFKDDIKLYELDDHIVKDKFPVSVVDKLLDELADARFFTKLDPHIGFHQALINAVLKSFICRFMLVFFDDILVFSSSCADGVAIDSSKVVVLESWLRPQNDKALWGFLGLTGYYYKFITEYGVIVAPLTVVLKKGVFTWSKDAEQDFVDLKHALMSAPILQLPALERRFIIECDAFGMGFGTVLHQGDGIVAYFSSAVALHHAKLPAYERELIGVMKAMRHWSPYLWARSFTVRTDLFSLKYILDQCLPTILQHTWVSKLFGYDFTVEYKPGKENTMADALSRHNSDDSGMVSNVVSSPRFQLYDDLRAELPRAPPPPPPSPATSTPSWLPATWTDIDGILLFHTKSCVVCQCNKTDHVHPASLLEPLPLSSGVWKDISMDFVERFPKVGGMSVILTTVDRFSKLAHFIPLSHLYTTSTVARAFFDNIMCLHGFPSSVVSDRDTMFTSTFWTELFKFAWVQVRMSSAFHL</sequence>
<protein>
    <recommendedName>
        <fullName evidence="6">Integrase catalytic domain-containing protein</fullName>
    </recommendedName>
</protein>
<evidence type="ECO:0000256" key="2">
    <source>
        <dbReference type="ARBA" id="ARBA00022695"/>
    </source>
</evidence>
<dbReference type="InterPro" id="IPR021109">
    <property type="entry name" value="Peptidase_aspartic_dom_sf"/>
</dbReference>
<dbReference type="Gene3D" id="3.30.70.270">
    <property type="match status" value="2"/>
</dbReference>
<keyword evidence="5" id="KW-0511">Multifunctional enzyme</keyword>
<dbReference type="Proteomes" id="UP001301735">
    <property type="component" value="Unassembled WGS sequence"/>
</dbReference>
<dbReference type="GO" id="GO:0004519">
    <property type="term" value="F:endonuclease activity"/>
    <property type="evidence" value="ECO:0007669"/>
    <property type="project" value="UniProtKB-KW"/>
</dbReference>
<dbReference type="InterPro" id="IPR050951">
    <property type="entry name" value="Retrovirus_Pol_polyprotein"/>
</dbReference>
<accession>A0AAV9FYU1</accession>
<dbReference type="InterPro" id="IPR036397">
    <property type="entry name" value="RNaseH_sf"/>
</dbReference>
<evidence type="ECO:0000313" key="8">
    <source>
        <dbReference type="Proteomes" id="UP001301735"/>
    </source>
</evidence>
<dbReference type="InterPro" id="IPR043502">
    <property type="entry name" value="DNA/RNA_pol_sf"/>
</dbReference>
<dbReference type="InterPro" id="IPR012337">
    <property type="entry name" value="RNaseH-like_sf"/>
</dbReference>